<feature type="region of interest" description="Disordered" evidence="1">
    <location>
        <begin position="1"/>
        <end position="29"/>
    </location>
</feature>
<feature type="domain" description="PX-associated" evidence="3">
    <location>
        <begin position="30"/>
        <end position="156"/>
    </location>
</feature>
<dbReference type="AlphaFoldDB" id="A0AAE0NI83"/>
<dbReference type="Pfam" id="PF12825">
    <property type="entry name" value="DUF3818"/>
    <property type="match status" value="2"/>
</dbReference>
<dbReference type="InterPro" id="IPR024555">
    <property type="entry name" value="PX-associated"/>
</dbReference>
<evidence type="ECO:0000259" key="2">
    <source>
        <dbReference type="Pfam" id="PF12825"/>
    </source>
</evidence>
<feature type="region of interest" description="Disordered" evidence="1">
    <location>
        <begin position="533"/>
        <end position="558"/>
    </location>
</feature>
<feature type="region of interest" description="Disordered" evidence="1">
    <location>
        <begin position="464"/>
        <end position="485"/>
    </location>
</feature>
<keyword evidence="5" id="KW-1185">Reference proteome</keyword>
<dbReference type="PANTHER" id="PTHR47185">
    <property type="entry name" value="PX DOMAIN-CONTAINING PROTEIN YPR097W"/>
    <property type="match status" value="1"/>
</dbReference>
<evidence type="ECO:0000259" key="3">
    <source>
        <dbReference type="Pfam" id="PF12828"/>
    </source>
</evidence>
<dbReference type="InterPro" id="IPR024554">
    <property type="entry name" value="LEC1-like_C"/>
</dbReference>
<reference evidence="4" key="1">
    <citation type="journal article" date="2023" name="Mol. Phylogenet. Evol.">
        <title>Genome-scale phylogeny and comparative genomics of the fungal order Sordariales.</title>
        <authorList>
            <person name="Hensen N."/>
            <person name="Bonometti L."/>
            <person name="Westerberg I."/>
            <person name="Brannstrom I.O."/>
            <person name="Guillou S."/>
            <person name="Cros-Aarteil S."/>
            <person name="Calhoun S."/>
            <person name="Haridas S."/>
            <person name="Kuo A."/>
            <person name="Mondo S."/>
            <person name="Pangilinan J."/>
            <person name="Riley R."/>
            <person name="LaButti K."/>
            <person name="Andreopoulos B."/>
            <person name="Lipzen A."/>
            <person name="Chen C."/>
            <person name="Yan M."/>
            <person name="Daum C."/>
            <person name="Ng V."/>
            <person name="Clum A."/>
            <person name="Steindorff A."/>
            <person name="Ohm R.A."/>
            <person name="Martin F."/>
            <person name="Silar P."/>
            <person name="Natvig D.O."/>
            <person name="Lalanne C."/>
            <person name="Gautier V."/>
            <person name="Ament-Velasquez S.L."/>
            <person name="Kruys A."/>
            <person name="Hutchinson M.I."/>
            <person name="Powell A.J."/>
            <person name="Barry K."/>
            <person name="Miller A.N."/>
            <person name="Grigoriev I.V."/>
            <person name="Debuchy R."/>
            <person name="Gladieux P."/>
            <person name="Hiltunen Thoren M."/>
            <person name="Johannesson H."/>
        </authorList>
    </citation>
    <scope>NUCLEOTIDE SEQUENCE</scope>
    <source>
        <strain evidence="4">CBS 232.78</strain>
    </source>
</reference>
<organism evidence="4 5">
    <name type="scientific">Podospora didyma</name>
    <dbReference type="NCBI Taxonomy" id="330526"/>
    <lineage>
        <taxon>Eukaryota</taxon>
        <taxon>Fungi</taxon>
        <taxon>Dikarya</taxon>
        <taxon>Ascomycota</taxon>
        <taxon>Pezizomycotina</taxon>
        <taxon>Sordariomycetes</taxon>
        <taxon>Sordariomycetidae</taxon>
        <taxon>Sordariales</taxon>
        <taxon>Podosporaceae</taxon>
        <taxon>Podospora</taxon>
    </lineage>
</organism>
<accession>A0AAE0NI83</accession>
<evidence type="ECO:0000256" key="1">
    <source>
        <dbReference type="SAM" id="MobiDB-lite"/>
    </source>
</evidence>
<proteinExistence type="predicted"/>
<sequence length="737" mass="80646">MAVLASHLQENASTEPSSNASRHPDSAAPDVLTSSQLHALFDILTHHEIYAEVEQFKLPATISSYGYPFKLETAPDGTPLYAAESSTPLLAGLLRSILLPVPGVRDLPAEFWHKRFQAIMVTLGEAELSESYDKGALGTRKTLATAASVIHESVSRGILGGIAKDGKRSLDGSYDRSKAEDLVRAWNDGVHELVHGDLVDELFDCAAEMTSLEDHSPGVQAAADYIIVHMATFLHRVFVLSPEGPYLLKLLENIHSLIPYTMIRQTLRVGNAASMLNGMMSLLLAKMGVGAIANWLGLTKNMDDGMNLLQRIISLVLSWDSSEYRKSADKIERMKEGPSKEHLSAIKQYIGKPRAYHDEARAASVKSSTSMVAKILELSSPDLLASSSKAQLTHCNDYLVALLAIRDREELTKALCRGNPDHFTDAIRNVVASYEPIIRGLHERVDLREHVSAAESFLTDFIATSKPKRNGTGPSSSGAASDTTTSAPAVEDYVNLLRRSRQLLYNWLNQVASKCPDIRDDFRAWAKQTMKIFRQSKRDSAPTEEAKHPEEDKDSNADVTRRNGAAGALNSNLQSLFAALPESSRSDILAAVDSHASYLSSLEKISLRRMQSVLDNIDTSKDMTKGSSGKSSPAPKGASMCGPGMFMARWQQLLDETVLGPAVPSGPLRCGKDLRSWVPQANTATLSSAVKDRWDHAALSEIGEKEMPHPPKVQVVVDSLRLPFRKLLVDLLKAEHE</sequence>
<feature type="compositionally biased region" description="Low complexity" evidence="1">
    <location>
        <begin position="625"/>
        <end position="639"/>
    </location>
</feature>
<comment type="caution">
    <text evidence="4">The sequence shown here is derived from an EMBL/GenBank/DDBJ whole genome shotgun (WGS) entry which is preliminary data.</text>
</comment>
<dbReference type="Pfam" id="PF12828">
    <property type="entry name" value="PXB"/>
    <property type="match status" value="1"/>
</dbReference>
<dbReference type="PANTHER" id="PTHR47185:SF2">
    <property type="entry name" value="FUNGAL PROTEIN"/>
    <property type="match status" value="1"/>
</dbReference>
<dbReference type="Proteomes" id="UP001285441">
    <property type="component" value="Unassembled WGS sequence"/>
</dbReference>
<reference evidence="4" key="2">
    <citation type="submission" date="2023-06" db="EMBL/GenBank/DDBJ databases">
        <authorList>
            <consortium name="Lawrence Berkeley National Laboratory"/>
            <person name="Haridas S."/>
            <person name="Hensen N."/>
            <person name="Bonometti L."/>
            <person name="Westerberg I."/>
            <person name="Brannstrom I.O."/>
            <person name="Guillou S."/>
            <person name="Cros-Aarteil S."/>
            <person name="Calhoun S."/>
            <person name="Kuo A."/>
            <person name="Mondo S."/>
            <person name="Pangilinan J."/>
            <person name="Riley R."/>
            <person name="LaButti K."/>
            <person name="Andreopoulos B."/>
            <person name="Lipzen A."/>
            <person name="Chen C."/>
            <person name="Yanf M."/>
            <person name="Daum C."/>
            <person name="Ng V."/>
            <person name="Clum A."/>
            <person name="Steindorff A."/>
            <person name="Ohm R."/>
            <person name="Martin F."/>
            <person name="Silar P."/>
            <person name="Natvig D."/>
            <person name="Lalanne C."/>
            <person name="Gautier V."/>
            <person name="Ament-velasquez S.L."/>
            <person name="Kruys A."/>
            <person name="Hutchinson M.I."/>
            <person name="Powell A.J."/>
            <person name="Barry K."/>
            <person name="Miller A.N."/>
            <person name="Grigoriev I.V."/>
            <person name="Debuchy R."/>
            <person name="Gladieux P."/>
            <person name="Thoren M.H."/>
            <person name="Johannesson H."/>
        </authorList>
    </citation>
    <scope>NUCLEOTIDE SEQUENCE</scope>
    <source>
        <strain evidence="4">CBS 232.78</strain>
    </source>
</reference>
<gene>
    <name evidence="4" type="ORF">B0H63DRAFT_435428</name>
</gene>
<feature type="domain" description="PX" evidence="2">
    <location>
        <begin position="201"/>
        <end position="380"/>
    </location>
</feature>
<feature type="compositionally biased region" description="Basic and acidic residues" evidence="1">
    <location>
        <begin position="536"/>
        <end position="558"/>
    </location>
</feature>
<dbReference type="GO" id="GO:0035091">
    <property type="term" value="F:phosphatidylinositol binding"/>
    <property type="evidence" value="ECO:0007669"/>
    <property type="project" value="TreeGrafter"/>
</dbReference>
<evidence type="ECO:0000313" key="5">
    <source>
        <dbReference type="Proteomes" id="UP001285441"/>
    </source>
</evidence>
<evidence type="ECO:0000313" key="4">
    <source>
        <dbReference type="EMBL" id="KAK3381929.1"/>
    </source>
</evidence>
<feature type="domain" description="PX" evidence="2">
    <location>
        <begin position="389"/>
        <end position="534"/>
    </location>
</feature>
<feature type="compositionally biased region" description="Low complexity" evidence="1">
    <location>
        <begin position="471"/>
        <end position="485"/>
    </location>
</feature>
<feature type="region of interest" description="Disordered" evidence="1">
    <location>
        <begin position="619"/>
        <end position="639"/>
    </location>
</feature>
<dbReference type="EMBL" id="JAULSW010000005">
    <property type="protein sequence ID" value="KAK3381929.1"/>
    <property type="molecule type" value="Genomic_DNA"/>
</dbReference>
<dbReference type="InterPro" id="IPR047168">
    <property type="entry name" value="LEC1-like"/>
</dbReference>
<protein>
    <submittedName>
        <fullName evidence="4">PX-associated-domain-containing protein</fullName>
    </submittedName>
</protein>
<feature type="compositionally biased region" description="Polar residues" evidence="1">
    <location>
        <begin position="8"/>
        <end position="21"/>
    </location>
</feature>
<name>A0AAE0NI83_9PEZI</name>